<dbReference type="Proteomes" id="UP000269793">
    <property type="component" value="Chromosome VII"/>
</dbReference>
<dbReference type="OrthoDB" id="10266451at2759"/>
<dbReference type="GO" id="GO:0071467">
    <property type="term" value="P:cellular response to pH"/>
    <property type="evidence" value="ECO:0007669"/>
    <property type="project" value="InterPro"/>
</dbReference>
<keyword evidence="2" id="KW-1185">Reference proteome</keyword>
<dbReference type="STRING" id="425264.A0A3G2S8P5"/>
<dbReference type="EMBL" id="CP033154">
    <property type="protein sequence ID" value="AYO44471.1"/>
    <property type="molecule type" value="Genomic_DNA"/>
</dbReference>
<dbReference type="Gene3D" id="1.25.40.280">
    <property type="entry name" value="alix/aip1 like domains"/>
    <property type="match status" value="1"/>
</dbReference>
<reference evidence="1 2" key="1">
    <citation type="submission" date="2018-10" db="EMBL/GenBank/DDBJ databases">
        <title>Complete genome sequence of Malassezia restricta CBS 7877.</title>
        <authorList>
            <person name="Morand S.C."/>
            <person name="Bertignac M."/>
            <person name="Iltis A."/>
            <person name="Kolder I."/>
            <person name="Pirovano W."/>
            <person name="Jourdain R."/>
            <person name="Clavaud C."/>
        </authorList>
    </citation>
    <scope>NUCLEOTIDE SEQUENCE [LARGE SCALE GENOMIC DNA]</scope>
    <source>
        <strain evidence="1 2">CBS 7877</strain>
    </source>
</reference>
<gene>
    <name evidence="1" type="ORF">DNF11_3521</name>
</gene>
<accession>A0A3G2S8P5</accession>
<dbReference type="VEuPathDB" id="FungiDB:DNF11_3521"/>
<dbReference type="PANTHER" id="PTHR40463:SF1">
    <property type="entry name" value="PH-RESPONSE REGULATOR PROTEIN PALC"/>
    <property type="match status" value="1"/>
</dbReference>
<proteinExistence type="predicted"/>
<sequence length="316" mass="35011">MYTYAVPQVDRVSFVSLAQTDVLHAEVVHTSQLRARVEQCLHSREPLAIVQAVSEYLPYLLGLYDCVLRDTILLRDDVHLTWRSMLVSSKFRLHGLLSEVCLMHMLYACSLRAEAATIVEALGAYELGAHDRKACDDRLRVAIDLLCRASGVCEYVATQLLPTYPAPPSKSAYPPELVSEGVQACSKLAMADAHALAIRKLLVPYARHHGPPLPPQHPSPSLLAKLHLHTASLFLEAHTLGAQSLGMEPHSAKHKLAQKLHALRPDTDVDDKMAFLPYARRSAHTHKALAYQWLGIDQGEYAKNTGWAMAPRRGPT</sequence>
<dbReference type="PANTHER" id="PTHR40463">
    <property type="entry name" value="PH-RESPONSE REGULATOR PROTEIN PALC"/>
    <property type="match status" value="1"/>
</dbReference>
<organism evidence="1 2">
    <name type="scientific">Malassezia restricta (strain ATCC 96810 / NBRC 103918 / CBS 7877)</name>
    <name type="common">Seborrheic dermatitis infection agent</name>
    <dbReference type="NCBI Taxonomy" id="425264"/>
    <lineage>
        <taxon>Eukaryota</taxon>
        <taxon>Fungi</taxon>
        <taxon>Dikarya</taxon>
        <taxon>Basidiomycota</taxon>
        <taxon>Ustilaginomycotina</taxon>
        <taxon>Malasseziomycetes</taxon>
        <taxon>Malasseziales</taxon>
        <taxon>Malasseziaceae</taxon>
        <taxon>Malassezia</taxon>
    </lineage>
</organism>
<dbReference type="InterPro" id="IPR038499">
    <property type="entry name" value="BRO1_sf"/>
</dbReference>
<evidence type="ECO:0000313" key="1">
    <source>
        <dbReference type="EMBL" id="AYO44471.1"/>
    </source>
</evidence>
<protein>
    <submittedName>
        <fullName evidence="1">pH-response regulator protein palC</fullName>
    </submittedName>
</protein>
<evidence type="ECO:0000313" key="2">
    <source>
        <dbReference type="Proteomes" id="UP000269793"/>
    </source>
</evidence>
<name>A0A3G2S8P5_MALR7</name>
<dbReference type="InterPro" id="IPR037505">
    <property type="entry name" value="pH-resp_palC"/>
</dbReference>
<dbReference type="AlphaFoldDB" id="A0A3G2S8P5"/>
<dbReference type="GO" id="GO:0005886">
    <property type="term" value="C:plasma membrane"/>
    <property type="evidence" value="ECO:0007669"/>
    <property type="project" value="TreeGrafter"/>
</dbReference>